<reference evidence="3 4" key="1">
    <citation type="submission" date="2021-02" db="EMBL/GenBank/DDBJ databases">
        <title>Actinophytocola xerophila sp. nov., isolated from soil of cotton cropping field.</title>
        <authorList>
            <person name="Huang R."/>
            <person name="Chen X."/>
            <person name="Ge X."/>
            <person name="Liu W."/>
        </authorList>
    </citation>
    <scope>NUCLEOTIDE SEQUENCE [LARGE SCALE GENOMIC DNA]</scope>
    <source>
        <strain evidence="3 4">S1-96</strain>
    </source>
</reference>
<evidence type="ECO:0000259" key="2">
    <source>
        <dbReference type="Pfam" id="PF00535"/>
    </source>
</evidence>
<dbReference type="EMBL" id="JAFFZE010000017">
    <property type="protein sequence ID" value="MCT2586339.1"/>
    <property type="molecule type" value="Genomic_DNA"/>
</dbReference>
<name>A0ABT2JFN2_9PSEU</name>
<feature type="compositionally biased region" description="Pro residues" evidence="1">
    <location>
        <begin position="80"/>
        <end position="95"/>
    </location>
</feature>
<organism evidence="3 4">
    <name type="scientific">Actinophytocola gossypii</name>
    <dbReference type="NCBI Taxonomy" id="2812003"/>
    <lineage>
        <taxon>Bacteria</taxon>
        <taxon>Bacillati</taxon>
        <taxon>Actinomycetota</taxon>
        <taxon>Actinomycetes</taxon>
        <taxon>Pseudonocardiales</taxon>
        <taxon>Pseudonocardiaceae</taxon>
    </lineage>
</organism>
<feature type="domain" description="Glycosyltransferase 2-like" evidence="2">
    <location>
        <begin position="30"/>
        <end position="74"/>
    </location>
</feature>
<dbReference type="Pfam" id="PF00535">
    <property type="entry name" value="Glycos_transf_2"/>
    <property type="match status" value="1"/>
</dbReference>
<feature type="non-terminal residue" evidence="3">
    <location>
        <position position="101"/>
    </location>
</feature>
<evidence type="ECO:0000313" key="3">
    <source>
        <dbReference type="EMBL" id="MCT2586339.1"/>
    </source>
</evidence>
<evidence type="ECO:0000313" key="4">
    <source>
        <dbReference type="Proteomes" id="UP001156441"/>
    </source>
</evidence>
<dbReference type="InterPro" id="IPR029044">
    <property type="entry name" value="Nucleotide-diphossugar_trans"/>
</dbReference>
<feature type="region of interest" description="Disordered" evidence="1">
    <location>
        <begin position="1"/>
        <end position="23"/>
    </location>
</feature>
<keyword evidence="4" id="KW-1185">Reference proteome</keyword>
<protein>
    <submittedName>
        <fullName evidence="3">Glycosyltransferase</fullName>
    </submittedName>
</protein>
<proteinExistence type="predicted"/>
<dbReference type="Proteomes" id="UP001156441">
    <property type="component" value="Unassembled WGS sequence"/>
</dbReference>
<dbReference type="RefSeq" id="WP_375546553.1">
    <property type="nucleotide sequence ID" value="NZ_JAFFZE010000017.1"/>
</dbReference>
<accession>A0ABT2JFN2</accession>
<evidence type="ECO:0000256" key="1">
    <source>
        <dbReference type="SAM" id="MobiDB-lite"/>
    </source>
</evidence>
<feature type="region of interest" description="Disordered" evidence="1">
    <location>
        <begin position="67"/>
        <end position="101"/>
    </location>
</feature>
<dbReference type="InterPro" id="IPR001173">
    <property type="entry name" value="Glyco_trans_2-like"/>
</dbReference>
<gene>
    <name evidence="3" type="ORF">JT362_24775</name>
</gene>
<dbReference type="Gene3D" id="3.90.550.10">
    <property type="entry name" value="Spore Coat Polysaccharide Biosynthesis Protein SpsA, Chain A"/>
    <property type="match status" value="1"/>
</dbReference>
<sequence>MGSLHRLNARPTSNNGVGSDERLAGSPLLSIVVPAKDEAENLPALTGRIRQALAGVVDYELVIVDDQSTDRTAAGGGGGRPPPPPRGGGGPPPPGGARGGS</sequence>
<dbReference type="SUPFAM" id="SSF53448">
    <property type="entry name" value="Nucleotide-diphospho-sugar transferases"/>
    <property type="match status" value="1"/>
</dbReference>
<comment type="caution">
    <text evidence="3">The sequence shown here is derived from an EMBL/GenBank/DDBJ whole genome shotgun (WGS) entry which is preliminary data.</text>
</comment>